<evidence type="ECO:0000259" key="8">
    <source>
        <dbReference type="PROSITE" id="PS50928"/>
    </source>
</evidence>
<dbReference type="Gene3D" id="1.10.3720.10">
    <property type="entry name" value="MetI-like"/>
    <property type="match status" value="1"/>
</dbReference>
<evidence type="ECO:0000313" key="9">
    <source>
        <dbReference type="EMBL" id="BAL98614.1"/>
    </source>
</evidence>
<keyword evidence="2 7" id="KW-0813">Transport</keyword>
<feature type="transmembrane region" description="Helical" evidence="7">
    <location>
        <begin position="126"/>
        <end position="145"/>
    </location>
</feature>
<evidence type="ECO:0000256" key="5">
    <source>
        <dbReference type="ARBA" id="ARBA00022989"/>
    </source>
</evidence>
<protein>
    <submittedName>
        <fullName evidence="9">Putative sugar ABC transporter permease protein</fullName>
    </submittedName>
</protein>
<proteinExistence type="inferred from homology"/>
<dbReference type="CDD" id="cd06261">
    <property type="entry name" value="TM_PBP2"/>
    <property type="match status" value="1"/>
</dbReference>
<dbReference type="GO" id="GO:0055085">
    <property type="term" value="P:transmembrane transport"/>
    <property type="evidence" value="ECO:0007669"/>
    <property type="project" value="InterPro"/>
</dbReference>
<comment type="subcellular location">
    <subcellularLocation>
        <location evidence="1 7">Cell membrane</location>
        <topology evidence="1 7">Multi-pass membrane protein</topology>
    </subcellularLocation>
</comment>
<dbReference type="PROSITE" id="PS50928">
    <property type="entry name" value="ABC_TM1"/>
    <property type="match status" value="1"/>
</dbReference>
<feature type="domain" description="ABC transmembrane type-1" evidence="8">
    <location>
        <begin position="1"/>
        <end position="144"/>
    </location>
</feature>
<dbReference type="AlphaFoldDB" id="I0I027"/>
<feature type="transmembrane region" description="Helical" evidence="7">
    <location>
        <begin position="75"/>
        <end position="97"/>
    </location>
</feature>
<sequence length="153" mass="16814">MLGLIDNPVGWLVDPKIALFSVTLANIWYGIPFNVIVLSAGLAGLPEDVYEAATVDGANGFQRFRHITLPLMRQSILAVLMLGLIYTLRSFGLIWTITRGGPSGATEVIPTLAYRVGFEFFRFSEAAVIAVFMVLLLLTVAIFYVRATKEEMA</sequence>
<reference evidence="9 10" key="1">
    <citation type="submission" date="2012-02" db="EMBL/GenBank/DDBJ databases">
        <title>Complete genome sequence of Caldilinea aerophila DSM 14535 (= NBRC 102666).</title>
        <authorList>
            <person name="Oguchi A."/>
            <person name="Hosoyama A."/>
            <person name="Sekine M."/>
            <person name="Fukai R."/>
            <person name="Kato Y."/>
            <person name="Nakamura S."/>
            <person name="Hanada S."/>
            <person name="Yamazaki S."/>
            <person name="Fujita N."/>
        </authorList>
    </citation>
    <scope>NUCLEOTIDE SEQUENCE [LARGE SCALE GENOMIC DNA]</scope>
    <source>
        <strain evidence="10">DSM 14535 / JCM 11387 / NBRC 104270 / STL-6-O1</strain>
    </source>
</reference>
<dbReference type="eggNOG" id="COG1175">
    <property type="taxonomic scope" value="Bacteria"/>
</dbReference>
<dbReference type="KEGG" id="cap:CLDAP_05750"/>
<comment type="similarity">
    <text evidence="7">Belongs to the binding-protein-dependent transport system permease family.</text>
</comment>
<evidence type="ECO:0000256" key="1">
    <source>
        <dbReference type="ARBA" id="ARBA00004651"/>
    </source>
</evidence>
<gene>
    <name evidence="9" type="ordered locus">CLDAP_05750</name>
</gene>
<keyword evidence="3" id="KW-1003">Cell membrane</keyword>
<dbReference type="Proteomes" id="UP000007880">
    <property type="component" value="Chromosome"/>
</dbReference>
<dbReference type="STRING" id="926550.CLDAP_05750"/>
<dbReference type="Pfam" id="PF00528">
    <property type="entry name" value="BPD_transp_1"/>
    <property type="match status" value="1"/>
</dbReference>
<accession>I0I027</accession>
<keyword evidence="5 7" id="KW-1133">Transmembrane helix</keyword>
<dbReference type="GO" id="GO:0005886">
    <property type="term" value="C:plasma membrane"/>
    <property type="evidence" value="ECO:0007669"/>
    <property type="project" value="UniProtKB-SubCell"/>
</dbReference>
<organism evidence="9 10">
    <name type="scientific">Caldilinea aerophila (strain DSM 14535 / JCM 11387 / NBRC 104270 / STL-6-O1)</name>
    <dbReference type="NCBI Taxonomy" id="926550"/>
    <lineage>
        <taxon>Bacteria</taxon>
        <taxon>Bacillati</taxon>
        <taxon>Chloroflexota</taxon>
        <taxon>Caldilineae</taxon>
        <taxon>Caldilineales</taxon>
        <taxon>Caldilineaceae</taxon>
        <taxon>Caldilinea</taxon>
    </lineage>
</organism>
<dbReference type="HOGENOM" id="CLU_016047_0_4_0"/>
<evidence type="ECO:0000256" key="4">
    <source>
        <dbReference type="ARBA" id="ARBA00022692"/>
    </source>
</evidence>
<dbReference type="SUPFAM" id="SSF161098">
    <property type="entry name" value="MetI-like"/>
    <property type="match status" value="1"/>
</dbReference>
<dbReference type="PANTHER" id="PTHR43005:SF1">
    <property type="entry name" value="SPERMIDINE_PUTRESCINE TRANSPORT SYSTEM PERMEASE PROTEIN"/>
    <property type="match status" value="1"/>
</dbReference>
<evidence type="ECO:0000256" key="7">
    <source>
        <dbReference type="RuleBase" id="RU363032"/>
    </source>
</evidence>
<evidence type="ECO:0000256" key="6">
    <source>
        <dbReference type="ARBA" id="ARBA00023136"/>
    </source>
</evidence>
<evidence type="ECO:0000313" key="10">
    <source>
        <dbReference type="Proteomes" id="UP000007880"/>
    </source>
</evidence>
<keyword evidence="10" id="KW-1185">Reference proteome</keyword>
<evidence type="ECO:0000256" key="3">
    <source>
        <dbReference type="ARBA" id="ARBA00022475"/>
    </source>
</evidence>
<dbReference type="PANTHER" id="PTHR43005">
    <property type="entry name" value="BLR7065 PROTEIN"/>
    <property type="match status" value="1"/>
</dbReference>
<keyword evidence="4 7" id="KW-0812">Transmembrane</keyword>
<evidence type="ECO:0000256" key="2">
    <source>
        <dbReference type="ARBA" id="ARBA00022448"/>
    </source>
</evidence>
<name>I0I027_CALAS</name>
<dbReference type="InterPro" id="IPR035906">
    <property type="entry name" value="MetI-like_sf"/>
</dbReference>
<keyword evidence="6 7" id="KW-0472">Membrane</keyword>
<dbReference type="InterPro" id="IPR000515">
    <property type="entry name" value="MetI-like"/>
</dbReference>
<dbReference type="EMBL" id="AP012337">
    <property type="protein sequence ID" value="BAL98614.1"/>
    <property type="molecule type" value="Genomic_DNA"/>
</dbReference>